<dbReference type="AlphaFoldDB" id="Q54CG6"/>
<accession>Q54CG6</accession>
<reference evidence="1 2" key="1">
    <citation type="journal article" date="2005" name="Nature">
        <title>The genome of the social amoeba Dictyostelium discoideum.</title>
        <authorList>
            <consortium name="The Dictyostelium discoideum Sequencing Consortium"/>
            <person name="Eichinger L."/>
            <person name="Pachebat J.A."/>
            <person name="Glockner G."/>
            <person name="Rajandream M.A."/>
            <person name="Sucgang R."/>
            <person name="Berriman M."/>
            <person name="Song J."/>
            <person name="Olsen R."/>
            <person name="Szafranski K."/>
            <person name="Xu Q."/>
            <person name="Tunggal B."/>
            <person name="Kummerfeld S."/>
            <person name="Madera M."/>
            <person name="Konfortov B.A."/>
            <person name="Rivero F."/>
            <person name="Bankier A.T."/>
            <person name="Lehmann R."/>
            <person name="Hamlin N."/>
            <person name="Davies R."/>
            <person name="Gaudet P."/>
            <person name="Fey P."/>
            <person name="Pilcher K."/>
            <person name="Chen G."/>
            <person name="Saunders D."/>
            <person name="Sodergren E."/>
            <person name="Davis P."/>
            <person name="Kerhornou A."/>
            <person name="Nie X."/>
            <person name="Hall N."/>
            <person name="Anjard C."/>
            <person name="Hemphill L."/>
            <person name="Bason N."/>
            <person name="Farbrother P."/>
            <person name="Desany B."/>
            <person name="Just E."/>
            <person name="Morio T."/>
            <person name="Rost R."/>
            <person name="Churcher C."/>
            <person name="Cooper J."/>
            <person name="Haydock S."/>
            <person name="van Driessche N."/>
            <person name="Cronin A."/>
            <person name="Goodhead I."/>
            <person name="Muzny D."/>
            <person name="Mourier T."/>
            <person name="Pain A."/>
            <person name="Lu M."/>
            <person name="Harper D."/>
            <person name="Lindsay R."/>
            <person name="Hauser H."/>
            <person name="James K."/>
            <person name="Quiles M."/>
            <person name="Madan Babu M."/>
            <person name="Saito T."/>
            <person name="Buchrieser C."/>
            <person name="Wardroper A."/>
            <person name="Felder M."/>
            <person name="Thangavelu M."/>
            <person name="Johnson D."/>
            <person name="Knights A."/>
            <person name="Loulseged H."/>
            <person name="Mungall K."/>
            <person name="Oliver K."/>
            <person name="Price C."/>
            <person name="Quail M.A."/>
            <person name="Urushihara H."/>
            <person name="Hernandez J."/>
            <person name="Rabbinowitsch E."/>
            <person name="Steffen D."/>
            <person name="Sanders M."/>
            <person name="Ma J."/>
            <person name="Kohara Y."/>
            <person name="Sharp S."/>
            <person name="Simmonds M."/>
            <person name="Spiegler S."/>
            <person name="Tivey A."/>
            <person name="Sugano S."/>
            <person name="White B."/>
            <person name="Walker D."/>
            <person name="Woodward J."/>
            <person name="Winckler T."/>
            <person name="Tanaka Y."/>
            <person name="Shaulsky G."/>
            <person name="Schleicher M."/>
            <person name="Weinstock G."/>
            <person name="Rosenthal A."/>
            <person name="Cox E.C."/>
            <person name="Chisholm R.L."/>
            <person name="Gibbs R."/>
            <person name="Loomis W.F."/>
            <person name="Platzer M."/>
            <person name="Kay R.R."/>
            <person name="Williams J."/>
            <person name="Dear P.H."/>
            <person name="Noegel A.A."/>
            <person name="Barrell B."/>
            <person name="Kuspa A."/>
        </authorList>
    </citation>
    <scope>NUCLEOTIDE SEQUENCE [LARGE SCALE GENOMIC DNA]</scope>
    <source>
        <strain evidence="1 2">AX4</strain>
    </source>
</reference>
<dbReference type="dictyBase" id="DDB_G0292950"/>
<dbReference type="PaxDb" id="44689-DDB0215539"/>
<comment type="caution">
    <text evidence="1">The sequence shown here is derived from an EMBL/GenBank/DDBJ whole genome shotgun (WGS) entry which is preliminary data.</text>
</comment>
<dbReference type="GeneID" id="8628970"/>
<dbReference type="InParanoid" id="Q54CG6"/>
<sequence length="774" mass="92404">MDFLFYKVFKNKYLINKIYSYITQHNKEQTYIGYNYYDFPLELILKTKNQPLLIEKINNYNKYFKNNNNNNNNKSIIESKHFLNFSEYCLKRLYKWRELPFELFEIVFETFKNEITEINKQIKKTNKEIKYHNKLNYNSPYIARLVRIDYNSIIIGICDLKKLKYLINNKYLEIETIDIEPIFKMFDKFKRTVNGDDDDDDDEIKKKKEIFRYILSELKIDVSFRELVHYLEYIIKTNQSKLFGSLILEYFPNKFQILYDPFYSAINNLFSAISKYQDQFMLKLLLEKYKYTPLPPTKLPLALLENNDEIVKLLGISIERSILESFDIPIGFIFESFNLDIVKVLCKNFYWKYFQRDKEPIHKQRLIYDSDVAIWLNDNYFEELKNLYNVKISWVCDYQLRKIGKREQVKFETLPLPQHKYIDYYFLQSVNKEMIESNLFEKEIPFFYNPLEILNVIIKNQDVNALKSYFKRFPKKYNYNQIKKAFESGSSSSNKELHKCFLENIINHGNICFGDGSSPSLFKTNLILLLIHSIQCNLIDLFNYISPIILQHYVELDERSSFFFNQEDDNKIYDISILNFKFNPEFVSWLKSNPGTARKWLYNSQLRKVYTDIVSNMVFEILGQIYSSISKINKKNSKFVIAQLISNENILKGLSKWRSKTFALNIIRFAILNSIIFTNSQIKSFGFSLNVELLFISVYNGGFLNDLSFCSISLERKLGNSFILHKILIKLFLIGHLSINNSKINYLSKKTSSQHYNFFIKNLNTIFNYSLTFK</sequence>
<dbReference type="RefSeq" id="XP_629450.1">
    <property type="nucleotide sequence ID" value="XM_629448.1"/>
</dbReference>
<evidence type="ECO:0000313" key="1">
    <source>
        <dbReference type="EMBL" id="EAL61024.1"/>
    </source>
</evidence>
<dbReference type="FunCoup" id="Q54CG6">
    <property type="interactions" value="161"/>
</dbReference>
<dbReference type="HOGENOM" id="CLU_380554_0_0_1"/>
<organism evidence="1 2">
    <name type="scientific">Dictyostelium discoideum</name>
    <name type="common">Social amoeba</name>
    <dbReference type="NCBI Taxonomy" id="44689"/>
    <lineage>
        <taxon>Eukaryota</taxon>
        <taxon>Amoebozoa</taxon>
        <taxon>Evosea</taxon>
        <taxon>Eumycetozoa</taxon>
        <taxon>Dictyostelia</taxon>
        <taxon>Dictyosteliales</taxon>
        <taxon>Dictyosteliaceae</taxon>
        <taxon>Dictyostelium</taxon>
    </lineage>
</organism>
<dbReference type="EMBL" id="AAFI02000197">
    <property type="protein sequence ID" value="EAL61024.1"/>
    <property type="molecule type" value="Genomic_DNA"/>
</dbReference>
<dbReference type="STRING" id="44689.Q54CG6"/>
<keyword evidence="2" id="KW-1185">Reference proteome</keyword>
<dbReference type="KEGG" id="ddi:DDB_G0292950"/>
<evidence type="ECO:0000313" key="2">
    <source>
        <dbReference type="Proteomes" id="UP000002195"/>
    </source>
</evidence>
<gene>
    <name evidence="1" type="ORF">DDB_G0292950</name>
</gene>
<dbReference type="Proteomes" id="UP000002195">
    <property type="component" value="Unassembled WGS sequence"/>
</dbReference>
<name>Q54CG6_DICDI</name>
<dbReference type="VEuPathDB" id="AmoebaDB:DDB_G0292950"/>
<protein>
    <submittedName>
        <fullName evidence="1">Uncharacterized protein</fullName>
    </submittedName>
</protein>
<proteinExistence type="predicted"/>
<dbReference type="PhylomeDB" id="Q54CG6"/>